<keyword evidence="7" id="KW-0678">Repressor</keyword>
<evidence type="ECO:0000256" key="14">
    <source>
        <dbReference type="ARBA" id="ARBA00023015"/>
    </source>
</evidence>
<feature type="binding site" evidence="19">
    <location>
        <begin position="387"/>
        <end position="389"/>
    </location>
    <ligand>
        <name>FAD</name>
        <dbReference type="ChEBI" id="CHEBI:57692"/>
    </ligand>
</feature>
<keyword evidence="18" id="KW-0539">Nucleus</keyword>
<dbReference type="Pfam" id="PF03441">
    <property type="entry name" value="FAD_binding_7"/>
    <property type="match status" value="1"/>
</dbReference>
<dbReference type="Gene3D" id="3.40.50.620">
    <property type="entry name" value="HUPs"/>
    <property type="match status" value="1"/>
</dbReference>
<dbReference type="KEGG" id="csem:103380401"/>
<evidence type="ECO:0000256" key="8">
    <source>
        <dbReference type="ARBA" id="ARBA00022543"/>
    </source>
</evidence>
<evidence type="ECO:0000256" key="21">
    <source>
        <dbReference type="SAM" id="MobiDB-lite"/>
    </source>
</evidence>
<feature type="compositionally biased region" description="Basic residues" evidence="21">
    <location>
        <begin position="539"/>
        <end position="548"/>
    </location>
</feature>
<reference evidence="23 24" key="1">
    <citation type="journal article" date="2014" name="Nat. Genet.">
        <title>Whole-genome sequence of a flatfish provides insights into ZW sex chromosome evolution and adaptation to a benthic lifestyle.</title>
        <authorList>
            <person name="Chen S."/>
            <person name="Zhang G."/>
            <person name="Shao C."/>
            <person name="Huang Q."/>
            <person name="Liu G."/>
            <person name="Zhang P."/>
            <person name="Song W."/>
            <person name="An N."/>
            <person name="Chalopin D."/>
            <person name="Volff J.N."/>
            <person name="Hong Y."/>
            <person name="Li Q."/>
            <person name="Sha Z."/>
            <person name="Zhou H."/>
            <person name="Xie M."/>
            <person name="Yu Q."/>
            <person name="Liu Y."/>
            <person name="Xiang H."/>
            <person name="Wang N."/>
            <person name="Wu K."/>
            <person name="Yang C."/>
            <person name="Zhou Q."/>
            <person name="Liao X."/>
            <person name="Yang L."/>
            <person name="Hu Q."/>
            <person name="Zhang J."/>
            <person name="Meng L."/>
            <person name="Jin L."/>
            <person name="Tian Y."/>
            <person name="Lian J."/>
            <person name="Yang J."/>
            <person name="Miao G."/>
            <person name="Liu S."/>
            <person name="Liang Z."/>
            <person name="Yan F."/>
            <person name="Li Y."/>
            <person name="Sun B."/>
            <person name="Zhang H."/>
            <person name="Zhang J."/>
            <person name="Zhu Y."/>
            <person name="Du M."/>
            <person name="Zhao Y."/>
            <person name="Schartl M."/>
            <person name="Tang Q."/>
            <person name="Wang J."/>
        </authorList>
    </citation>
    <scope>NUCLEOTIDE SEQUENCE</scope>
</reference>
<evidence type="ECO:0000256" key="6">
    <source>
        <dbReference type="ARBA" id="ARBA00022490"/>
    </source>
</evidence>
<dbReference type="InterPro" id="IPR002081">
    <property type="entry name" value="Cryptochrome/DNA_photolyase_1"/>
</dbReference>
<keyword evidence="17" id="KW-0675">Receptor</keyword>
<keyword evidence="10 19" id="KW-0285">Flavoprotein</keyword>
<keyword evidence="16" id="KW-0804">Transcription</keyword>
<dbReference type="SUPFAM" id="SSF52425">
    <property type="entry name" value="Cryptochrome/photolyase, N-terminal domain"/>
    <property type="match status" value="1"/>
</dbReference>
<dbReference type="CTD" id="554836"/>
<evidence type="ECO:0000256" key="12">
    <source>
        <dbReference type="ARBA" id="ARBA00022827"/>
    </source>
</evidence>
<dbReference type="Proteomes" id="UP000265120">
    <property type="component" value="Chromosome 6"/>
</dbReference>
<protein>
    <recommendedName>
        <fullName evidence="5">Cryptochrome-1</fullName>
    </recommendedName>
</protein>
<comment type="cofactor">
    <cofactor evidence="1">
        <name>(6R)-5,10-methylene-5,6,7,8-tetrahydrofolate</name>
        <dbReference type="ChEBI" id="CHEBI:15636"/>
    </cofactor>
</comment>
<dbReference type="SUPFAM" id="SSF48173">
    <property type="entry name" value="Cryptochrome/photolyase FAD-binding domain"/>
    <property type="match status" value="1"/>
</dbReference>
<dbReference type="GO" id="GO:0009881">
    <property type="term" value="F:photoreceptor activity"/>
    <property type="evidence" value="ECO:0007669"/>
    <property type="project" value="UniProtKB-KW"/>
</dbReference>
<evidence type="ECO:0000256" key="3">
    <source>
        <dbReference type="ARBA" id="ARBA00004496"/>
    </source>
</evidence>
<evidence type="ECO:0000259" key="22">
    <source>
        <dbReference type="PROSITE" id="PS51645"/>
    </source>
</evidence>
<dbReference type="AlphaFoldDB" id="A0A3P8VMJ8"/>
<dbReference type="STRING" id="244447.ENSCSEP00000015514"/>
<evidence type="ECO:0000256" key="16">
    <source>
        <dbReference type="ARBA" id="ARBA00023163"/>
    </source>
</evidence>
<dbReference type="GO" id="GO:0005634">
    <property type="term" value="C:nucleus"/>
    <property type="evidence" value="ECO:0007669"/>
    <property type="project" value="UniProtKB-SubCell"/>
</dbReference>
<reference evidence="23" key="2">
    <citation type="submission" date="2025-08" db="UniProtKB">
        <authorList>
            <consortium name="Ensembl"/>
        </authorList>
    </citation>
    <scope>IDENTIFICATION</scope>
</reference>
<keyword evidence="24" id="KW-1185">Reference proteome</keyword>
<dbReference type="OMA" id="WDIYDES"/>
<keyword evidence="6" id="KW-0963">Cytoplasm</keyword>
<sequence length="565" mass="64427">MVVNTIHWFRKGLRLHDNPSLRDSIQGADTLRCIYILDPWYAGSSNVGINRWRFLLQCLEDLDASLRKLNSRLFVIRGQPTDVFPRLFKEWQITRLSYEYDSEPFGKERDAIIQKVAKEAAVEVMVRISHTLYDPEKIIKLNGGQSPVAYKHFQTLINQLEAVELPAEAITPEGIKNCSTPISEGHNEKFGVPSLEELGFEMEGLTPAVWPGGETEALMRLESYLERKAWMANFERPQLNANSLLASSIGLSPYLRFGCLSSRLFYLKLTEVYKEVNMDNTPPASLYGPVLLRDFFYTTATDNPCFDKMEGNPVCLQIPWDRNPEALAKWAEGRTGFPWIDSFMTQLKQEGWIHQMARRAVACFLTRGDLWIRWEEGMKVFEELLLDADWSENAGSWMWFSCSSFFQNFFSSYCPVGLGQRIDPNGDYIRRYLPVLKGFPARYIHDPWNAPEEVQKAANCIIGMDYPAPMVNHAEASRINIERMKQIYQQLSCYRGLGLLATVPTNAINGASGSNVGVTPETSDALETSTDAVSFQHGTGRRQLTHKRRLEEAPTKNSKSWRQSK</sequence>
<keyword evidence="14" id="KW-0805">Transcription regulation</keyword>
<dbReference type="InterPro" id="IPR006050">
    <property type="entry name" value="DNA_photolyase_N"/>
</dbReference>
<dbReference type="Ensembl" id="ENSCSET00000015705.1">
    <property type="protein sequence ID" value="ENSCSEP00000015514.1"/>
    <property type="gene ID" value="ENSCSEG00000009961.1"/>
</dbReference>
<dbReference type="GO" id="GO:0003677">
    <property type="term" value="F:DNA binding"/>
    <property type="evidence" value="ECO:0007669"/>
    <property type="project" value="TreeGrafter"/>
</dbReference>
<feature type="binding site" evidence="19">
    <location>
        <begin position="247"/>
        <end position="252"/>
    </location>
    <ligand>
        <name>FAD</name>
        <dbReference type="ChEBI" id="CHEBI:57692"/>
    </ligand>
</feature>
<name>A0A3P8VMJ8_CYNSE</name>
<organism evidence="23 24">
    <name type="scientific">Cynoglossus semilaevis</name>
    <name type="common">Tongue sole</name>
    <dbReference type="NCBI Taxonomy" id="244447"/>
    <lineage>
        <taxon>Eukaryota</taxon>
        <taxon>Metazoa</taxon>
        <taxon>Chordata</taxon>
        <taxon>Craniata</taxon>
        <taxon>Vertebrata</taxon>
        <taxon>Euteleostomi</taxon>
        <taxon>Actinopterygii</taxon>
        <taxon>Neopterygii</taxon>
        <taxon>Teleostei</taxon>
        <taxon>Neoteleostei</taxon>
        <taxon>Acanthomorphata</taxon>
        <taxon>Carangaria</taxon>
        <taxon>Pleuronectiformes</taxon>
        <taxon>Pleuronectoidei</taxon>
        <taxon>Cynoglossidae</taxon>
        <taxon>Cynoglossinae</taxon>
        <taxon>Cynoglossus</taxon>
    </lineage>
</organism>
<dbReference type="InParanoid" id="A0A3P8VMJ8"/>
<comment type="similarity">
    <text evidence="4">Belongs to the DNA photolyase class-1 family.</text>
</comment>
<dbReference type="GO" id="GO:0032922">
    <property type="term" value="P:circadian regulation of gene expression"/>
    <property type="evidence" value="ECO:0007669"/>
    <property type="project" value="TreeGrafter"/>
</dbReference>
<comment type="cofactor">
    <cofactor evidence="19">
        <name>FAD</name>
        <dbReference type="ChEBI" id="CHEBI:57692"/>
    </cofactor>
    <text evidence="19">Binds 1 FAD per subunit.</text>
</comment>
<keyword evidence="9" id="KW-0716">Sensory transduction</keyword>
<keyword evidence="8" id="KW-0600">Photoreceptor protein</keyword>
<feature type="compositionally biased region" description="Polar residues" evidence="21">
    <location>
        <begin position="510"/>
        <end position="537"/>
    </location>
</feature>
<dbReference type="Gene3D" id="1.25.40.80">
    <property type="match status" value="1"/>
</dbReference>
<proteinExistence type="inferred from homology"/>
<keyword evidence="15" id="KW-0090">Biological rhythms</keyword>
<dbReference type="PANTHER" id="PTHR11455:SF16">
    <property type="entry name" value="CRYPTOCHROME-1"/>
    <property type="match status" value="1"/>
</dbReference>
<evidence type="ECO:0000256" key="15">
    <source>
        <dbReference type="ARBA" id="ARBA00023108"/>
    </source>
</evidence>
<evidence type="ECO:0000256" key="13">
    <source>
        <dbReference type="ARBA" id="ARBA00022991"/>
    </source>
</evidence>
<dbReference type="Gene3D" id="1.10.579.10">
    <property type="entry name" value="DNA Cyclobutane Dipyrimidine Photolyase, subunit A, domain 3"/>
    <property type="match status" value="1"/>
</dbReference>
<evidence type="ECO:0000256" key="18">
    <source>
        <dbReference type="ARBA" id="ARBA00023242"/>
    </source>
</evidence>
<comment type="subcellular location">
    <subcellularLocation>
        <location evidence="3">Cytoplasm</location>
    </subcellularLocation>
    <subcellularLocation>
        <location evidence="2">Nucleus</location>
    </subcellularLocation>
</comment>
<feature type="site" description="Electron transfer via tryptophanyl radical" evidence="20">
    <location>
        <position position="320"/>
    </location>
</feature>
<dbReference type="InterPro" id="IPR036155">
    <property type="entry name" value="Crypto/Photolyase_N_sf"/>
</dbReference>
<dbReference type="GO" id="GO:0071949">
    <property type="term" value="F:FAD binding"/>
    <property type="evidence" value="ECO:0007669"/>
    <property type="project" value="TreeGrafter"/>
</dbReference>
<evidence type="ECO:0000256" key="5">
    <source>
        <dbReference type="ARBA" id="ARBA00021159"/>
    </source>
</evidence>
<evidence type="ECO:0000256" key="2">
    <source>
        <dbReference type="ARBA" id="ARBA00004123"/>
    </source>
</evidence>
<dbReference type="FunFam" id="1.10.579.10:FF:000001">
    <property type="entry name" value="Cryptochrome 1"/>
    <property type="match status" value="1"/>
</dbReference>
<evidence type="ECO:0000256" key="19">
    <source>
        <dbReference type="PIRSR" id="PIRSR602081-1"/>
    </source>
</evidence>
<dbReference type="InterPro" id="IPR014729">
    <property type="entry name" value="Rossmann-like_a/b/a_fold"/>
</dbReference>
<dbReference type="GO" id="GO:0045892">
    <property type="term" value="P:negative regulation of DNA-templated transcription"/>
    <property type="evidence" value="ECO:0007669"/>
    <property type="project" value="TreeGrafter"/>
</dbReference>
<evidence type="ECO:0000256" key="1">
    <source>
        <dbReference type="ARBA" id="ARBA00001932"/>
    </source>
</evidence>
<feature type="region of interest" description="Disordered" evidence="21">
    <location>
        <begin position="510"/>
        <end position="565"/>
    </location>
</feature>
<evidence type="ECO:0000256" key="10">
    <source>
        <dbReference type="ARBA" id="ARBA00022630"/>
    </source>
</evidence>
<evidence type="ECO:0000313" key="23">
    <source>
        <dbReference type="Ensembl" id="ENSCSEP00000015514.1"/>
    </source>
</evidence>
<feature type="site" description="Electron transfer via tryptophanyl radical" evidence="20">
    <location>
        <position position="374"/>
    </location>
</feature>
<gene>
    <name evidence="23" type="primary">CRY1</name>
</gene>
<accession>A0A3P8VMJ8</accession>
<keyword evidence="11" id="KW-0547">Nucleotide-binding</keyword>
<evidence type="ECO:0000256" key="17">
    <source>
        <dbReference type="ARBA" id="ARBA00023170"/>
    </source>
</evidence>
<dbReference type="PANTHER" id="PTHR11455">
    <property type="entry name" value="CRYPTOCHROME"/>
    <property type="match status" value="1"/>
</dbReference>
<feature type="site" description="Electron transfer via tryptophanyl radical" evidence="20">
    <location>
        <position position="397"/>
    </location>
</feature>
<feature type="domain" description="Photolyase/cryptochrome alpha/beta" evidence="22">
    <location>
        <begin position="3"/>
        <end position="132"/>
    </location>
</feature>
<evidence type="ECO:0000256" key="20">
    <source>
        <dbReference type="PIRSR" id="PIRSR602081-2"/>
    </source>
</evidence>
<keyword evidence="13" id="KW-0157">Chromophore</keyword>
<evidence type="ECO:0000256" key="4">
    <source>
        <dbReference type="ARBA" id="ARBA00005862"/>
    </source>
</evidence>
<dbReference type="Pfam" id="PF00875">
    <property type="entry name" value="DNA_photolyase"/>
    <property type="match status" value="1"/>
</dbReference>
<evidence type="ECO:0000256" key="7">
    <source>
        <dbReference type="ARBA" id="ARBA00022491"/>
    </source>
</evidence>
<evidence type="ECO:0000313" key="24">
    <source>
        <dbReference type="Proteomes" id="UP000265120"/>
    </source>
</evidence>
<dbReference type="GO" id="GO:0005737">
    <property type="term" value="C:cytoplasm"/>
    <property type="evidence" value="ECO:0007669"/>
    <property type="project" value="UniProtKB-SubCell"/>
</dbReference>
<feature type="compositionally biased region" description="Polar residues" evidence="21">
    <location>
        <begin position="555"/>
        <end position="565"/>
    </location>
</feature>
<evidence type="ECO:0000256" key="9">
    <source>
        <dbReference type="ARBA" id="ARBA00022606"/>
    </source>
</evidence>
<dbReference type="InterPro" id="IPR005101">
    <property type="entry name" value="Cryptochr/Photolyase_FAD-bd"/>
</dbReference>
<dbReference type="OrthoDB" id="435881at2759"/>
<keyword evidence="12 19" id="KW-0274">FAD</keyword>
<reference evidence="23" key="3">
    <citation type="submission" date="2025-09" db="UniProtKB">
        <authorList>
            <consortium name="Ensembl"/>
        </authorList>
    </citation>
    <scope>IDENTIFICATION</scope>
</reference>
<dbReference type="InterPro" id="IPR036134">
    <property type="entry name" value="Crypto/Photolyase_FAD-like_sf"/>
</dbReference>
<dbReference type="GO" id="GO:0043153">
    <property type="term" value="P:entrainment of circadian clock by photoperiod"/>
    <property type="evidence" value="ECO:0007669"/>
    <property type="project" value="TreeGrafter"/>
</dbReference>
<dbReference type="PROSITE" id="PS51645">
    <property type="entry name" value="PHR_CRY_ALPHA_BETA"/>
    <property type="match status" value="1"/>
</dbReference>
<dbReference type="GeneTree" id="ENSGT00940000155455"/>
<evidence type="ECO:0000256" key="11">
    <source>
        <dbReference type="ARBA" id="ARBA00022741"/>
    </source>
</evidence>